<dbReference type="AlphaFoldDB" id="A0A1D1UXB5"/>
<evidence type="ECO:0000256" key="5">
    <source>
        <dbReference type="ARBA" id="ARBA00022692"/>
    </source>
</evidence>
<reference evidence="11 12" key="1">
    <citation type="journal article" date="2016" name="Nat. Commun.">
        <title>Extremotolerant tardigrade genome and improved radiotolerance of human cultured cells by tardigrade-unique protein.</title>
        <authorList>
            <person name="Hashimoto T."/>
            <person name="Horikawa D.D."/>
            <person name="Saito Y."/>
            <person name="Kuwahara H."/>
            <person name="Kozuka-Hata H."/>
            <person name="Shin-I T."/>
            <person name="Minakuchi Y."/>
            <person name="Ohishi K."/>
            <person name="Motoyama A."/>
            <person name="Aizu T."/>
            <person name="Enomoto A."/>
            <person name="Kondo K."/>
            <person name="Tanaka S."/>
            <person name="Hara Y."/>
            <person name="Koshikawa S."/>
            <person name="Sagara H."/>
            <person name="Miura T."/>
            <person name="Yokobori S."/>
            <person name="Miyagawa K."/>
            <person name="Suzuki Y."/>
            <person name="Kubo T."/>
            <person name="Oyama M."/>
            <person name="Kohara Y."/>
            <person name="Fujiyama A."/>
            <person name="Arakawa K."/>
            <person name="Katayama T."/>
            <person name="Toyoda A."/>
            <person name="Kunieda T."/>
        </authorList>
    </citation>
    <scope>NUCLEOTIDE SEQUENCE [LARGE SCALE GENOMIC DNA]</scope>
    <source>
        <strain evidence="11 12">YOKOZUNA-1</strain>
    </source>
</reference>
<dbReference type="Gene3D" id="3.90.550.50">
    <property type="match status" value="1"/>
</dbReference>
<evidence type="ECO:0000256" key="7">
    <source>
        <dbReference type="ARBA" id="ARBA00022989"/>
    </source>
</evidence>
<keyword evidence="3 10" id="KW-0328">Glycosyltransferase</keyword>
<comment type="similarity">
    <text evidence="2 10">Belongs to the glycosyltransferase 31 family.</text>
</comment>
<gene>
    <name evidence="11" type="primary">RvY_05950-1</name>
    <name evidence="11" type="synonym">RvY_05950.1</name>
    <name evidence="11" type="ORF">RvY_05950</name>
</gene>
<keyword evidence="4" id="KW-0808">Transferase</keyword>
<proteinExistence type="inferred from homology"/>
<keyword evidence="6 10" id="KW-0735">Signal-anchor</keyword>
<dbReference type="STRING" id="947166.A0A1D1UXB5"/>
<evidence type="ECO:0000256" key="4">
    <source>
        <dbReference type="ARBA" id="ARBA00022679"/>
    </source>
</evidence>
<dbReference type="Proteomes" id="UP000186922">
    <property type="component" value="Unassembled WGS sequence"/>
</dbReference>
<comment type="caution">
    <text evidence="11">The sequence shown here is derived from an EMBL/GenBank/DDBJ whole genome shotgun (WGS) entry which is preliminary data.</text>
</comment>
<dbReference type="EC" id="2.4.1.-" evidence="10"/>
<evidence type="ECO:0000313" key="11">
    <source>
        <dbReference type="EMBL" id="GAU94121.1"/>
    </source>
</evidence>
<evidence type="ECO:0000256" key="8">
    <source>
        <dbReference type="ARBA" id="ARBA00023034"/>
    </source>
</evidence>
<name>A0A1D1UXB5_RAMVA</name>
<dbReference type="GO" id="GO:0006493">
    <property type="term" value="P:protein O-linked glycosylation"/>
    <property type="evidence" value="ECO:0007669"/>
    <property type="project" value="TreeGrafter"/>
</dbReference>
<accession>A0A1D1UXB5</accession>
<evidence type="ECO:0000256" key="9">
    <source>
        <dbReference type="ARBA" id="ARBA00023136"/>
    </source>
</evidence>
<protein>
    <recommendedName>
        <fullName evidence="10">Hexosyltransferase</fullName>
        <ecNumber evidence="10">2.4.1.-</ecNumber>
    </recommendedName>
</protein>
<dbReference type="OrthoDB" id="5957813at2759"/>
<dbReference type="GO" id="GO:0016758">
    <property type="term" value="F:hexosyltransferase activity"/>
    <property type="evidence" value="ECO:0007669"/>
    <property type="project" value="InterPro"/>
</dbReference>
<evidence type="ECO:0000256" key="1">
    <source>
        <dbReference type="ARBA" id="ARBA00004323"/>
    </source>
</evidence>
<organism evidence="11 12">
    <name type="scientific">Ramazzottius varieornatus</name>
    <name type="common">Water bear</name>
    <name type="synonym">Tardigrade</name>
    <dbReference type="NCBI Taxonomy" id="947166"/>
    <lineage>
        <taxon>Eukaryota</taxon>
        <taxon>Metazoa</taxon>
        <taxon>Ecdysozoa</taxon>
        <taxon>Tardigrada</taxon>
        <taxon>Eutardigrada</taxon>
        <taxon>Parachela</taxon>
        <taxon>Hypsibioidea</taxon>
        <taxon>Ramazzottiidae</taxon>
        <taxon>Ramazzottius</taxon>
    </lineage>
</organism>
<dbReference type="GO" id="GO:0008194">
    <property type="term" value="F:UDP-glycosyltransferase activity"/>
    <property type="evidence" value="ECO:0007669"/>
    <property type="project" value="TreeGrafter"/>
</dbReference>
<evidence type="ECO:0000313" key="12">
    <source>
        <dbReference type="Proteomes" id="UP000186922"/>
    </source>
</evidence>
<comment type="subcellular location">
    <subcellularLocation>
        <location evidence="1 10">Golgi apparatus membrane</location>
        <topology evidence="1 10">Single-pass type II membrane protein</topology>
    </subcellularLocation>
</comment>
<keyword evidence="12" id="KW-1185">Reference proteome</keyword>
<dbReference type="Pfam" id="PF01762">
    <property type="entry name" value="Galactosyl_T"/>
    <property type="match status" value="1"/>
</dbReference>
<keyword evidence="5 10" id="KW-0812">Transmembrane</keyword>
<keyword evidence="9 10" id="KW-0472">Membrane</keyword>
<evidence type="ECO:0000256" key="3">
    <source>
        <dbReference type="ARBA" id="ARBA00022676"/>
    </source>
</evidence>
<sequence length="452" mass="51859">MSFLQLVSQMTPVRRWLSRKNPFFVCDFYFVLVLVIFLGFAANYVGIYDFIFFEKSFDNDFTWPPRVFDNGFYQDHQRTSDGRRIDYVEFSASLTSSLEEWKLNSAFWKLEKENDFSERPAFAQGMMSMVGQIPVLRQHIKYLQFITTPVADMPAPTACTLFHSSKSVGLVILVKSAVTHSARREAIRKTWAAASAHTMAKNGKESLYQVLFVVGVGGTHTSGTGGADVGVGPTTGFTYQYQADLMEEQATHGDLIQLQFLDTYFNNTAKTIAGLHYLLDKCPILDARNGFVFFSDDDMLLNMKNMEKLLDGIRAERDLQSVPNDVYLGHQFPGSKPQRWRWSKWYISTDEYPFSWYPPYITAAAVLLSKDTAEKFFYASHFVPLFRFDDIYLSIIAHMLQISSQDRSDAIWFDYVPFEGNAELYRDKMIAAHGFHQPEFMISTYQRLIAVS</sequence>
<dbReference type="GO" id="GO:0000139">
    <property type="term" value="C:Golgi membrane"/>
    <property type="evidence" value="ECO:0007669"/>
    <property type="project" value="UniProtKB-SubCell"/>
</dbReference>
<dbReference type="InterPro" id="IPR002659">
    <property type="entry name" value="Glyco_trans_31"/>
</dbReference>
<feature type="transmembrane region" description="Helical" evidence="10">
    <location>
        <begin position="21"/>
        <end position="45"/>
    </location>
</feature>
<evidence type="ECO:0000256" key="2">
    <source>
        <dbReference type="ARBA" id="ARBA00008661"/>
    </source>
</evidence>
<keyword evidence="8 10" id="KW-0333">Golgi apparatus</keyword>
<keyword evidence="7 10" id="KW-1133">Transmembrane helix</keyword>
<dbReference type="PANTHER" id="PTHR11214">
    <property type="entry name" value="BETA-1,3-N-ACETYLGLUCOSAMINYLTRANSFERASE"/>
    <property type="match status" value="1"/>
</dbReference>
<evidence type="ECO:0000256" key="6">
    <source>
        <dbReference type="ARBA" id="ARBA00022968"/>
    </source>
</evidence>
<dbReference type="PANTHER" id="PTHR11214:SF349">
    <property type="entry name" value="BETA-1,3-GALACTOSYLTRANSFERASE BRN"/>
    <property type="match status" value="1"/>
</dbReference>
<evidence type="ECO:0000256" key="10">
    <source>
        <dbReference type="RuleBase" id="RU363063"/>
    </source>
</evidence>
<dbReference type="EMBL" id="BDGG01000002">
    <property type="protein sequence ID" value="GAU94121.1"/>
    <property type="molecule type" value="Genomic_DNA"/>
</dbReference>